<comment type="caution">
    <text evidence="1">The sequence shown here is derived from an EMBL/GenBank/DDBJ whole genome shotgun (WGS) entry which is preliminary data.</text>
</comment>
<protein>
    <submittedName>
        <fullName evidence="1">Uncharacterized protein</fullName>
    </submittedName>
</protein>
<gene>
    <name evidence="1" type="ORF">PACLA_8A028734</name>
</gene>
<keyword evidence="2" id="KW-1185">Reference proteome</keyword>
<organism evidence="1 2">
    <name type="scientific">Paramuricea clavata</name>
    <name type="common">Red gorgonian</name>
    <name type="synonym">Violescent sea-whip</name>
    <dbReference type="NCBI Taxonomy" id="317549"/>
    <lineage>
        <taxon>Eukaryota</taxon>
        <taxon>Metazoa</taxon>
        <taxon>Cnidaria</taxon>
        <taxon>Anthozoa</taxon>
        <taxon>Octocorallia</taxon>
        <taxon>Malacalcyonacea</taxon>
        <taxon>Plexauridae</taxon>
        <taxon>Paramuricea</taxon>
    </lineage>
</organism>
<sequence length="392" mass="44106">MLLRRICQKAGQEDLLSQYKFFACLEKSCDNQTIKSIYFSDKLRKIVYGAGWPRDKEITKSLVVCAVRCMLMNLEERMSLNDLHGTLETELCELQKKVKFILYENLDNLCLYCIKNVRDKLPLTCGCVTACNDCLRNNGPLDCPEHGMHYSKIGHPLTYGVVIQGEFHENKSICDNDSVAMESLLNDQNIFAIKNIERIKSKNQSEACEELKRLKTKIMGDKKAAKDSEKYPTTLLLYITGHCNDAGNLILPDGSILKKKILSDFINNINPKNLIVLANGHYSEKLVKNLSQAQKNIFFTSSTFFGVFSHAGNMCAVSHRDISDENSIFVKFILDILKKDEAEVSSSSSGVSEGYLTAAGLAAEISKRTQEKFNKCLKPIDRYGSCIPIAYI</sequence>
<evidence type="ECO:0000313" key="1">
    <source>
        <dbReference type="EMBL" id="CAB4027384.1"/>
    </source>
</evidence>
<evidence type="ECO:0000313" key="2">
    <source>
        <dbReference type="Proteomes" id="UP001152795"/>
    </source>
</evidence>
<accession>A0A6S7JBG7</accession>
<proteinExistence type="predicted"/>
<name>A0A6S7JBG7_PARCT</name>
<dbReference type="OrthoDB" id="4062651at2759"/>
<dbReference type="Proteomes" id="UP001152795">
    <property type="component" value="Unassembled WGS sequence"/>
</dbReference>
<reference evidence="1" key="1">
    <citation type="submission" date="2020-04" db="EMBL/GenBank/DDBJ databases">
        <authorList>
            <person name="Alioto T."/>
            <person name="Alioto T."/>
            <person name="Gomez Garrido J."/>
        </authorList>
    </citation>
    <scope>NUCLEOTIDE SEQUENCE</scope>
    <source>
        <strain evidence="1">A484AB</strain>
    </source>
</reference>
<dbReference type="EMBL" id="CACRXK020014768">
    <property type="protein sequence ID" value="CAB4027384.1"/>
    <property type="molecule type" value="Genomic_DNA"/>
</dbReference>
<dbReference type="AlphaFoldDB" id="A0A6S7JBG7"/>